<feature type="compositionally biased region" description="Polar residues" evidence="1">
    <location>
        <begin position="93"/>
        <end position="103"/>
    </location>
</feature>
<dbReference type="EMBL" id="JAHUTI010059872">
    <property type="protein sequence ID" value="MED6251468.1"/>
    <property type="molecule type" value="Genomic_DNA"/>
</dbReference>
<protein>
    <submittedName>
        <fullName evidence="2">Uncharacterized protein</fullName>
    </submittedName>
</protein>
<organism evidence="2 3">
    <name type="scientific">Ataeniobius toweri</name>
    <dbReference type="NCBI Taxonomy" id="208326"/>
    <lineage>
        <taxon>Eukaryota</taxon>
        <taxon>Metazoa</taxon>
        <taxon>Chordata</taxon>
        <taxon>Craniata</taxon>
        <taxon>Vertebrata</taxon>
        <taxon>Euteleostomi</taxon>
        <taxon>Actinopterygii</taxon>
        <taxon>Neopterygii</taxon>
        <taxon>Teleostei</taxon>
        <taxon>Neoteleostei</taxon>
        <taxon>Acanthomorphata</taxon>
        <taxon>Ovalentaria</taxon>
        <taxon>Atherinomorphae</taxon>
        <taxon>Cyprinodontiformes</taxon>
        <taxon>Goodeidae</taxon>
        <taxon>Ataeniobius</taxon>
    </lineage>
</organism>
<evidence type="ECO:0000313" key="2">
    <source>
        <dbReference type="EMBL" id="MED6251468.1"/>
    </source>
</evidence>
<dbReference type="Proteomes" id="UP001345963">
    <property type="component" value="Unassembled WGS sequence"/>
</dbReference>
<evidence type="ECO:0000256" key="1">
    <source>
        <dbReference type="SAM" id="MobiDB-lite"/>
    </source>
</evidence>
<feature type="region of interest" description="Disordered" evidence="1">
    <location>
        <begin position="79"/>
        <end position="113"/>
    </location>
</feature>
<name>A0ABU7BMA9_9TELE</name>
<comment type="caution">
    <text evidence="2">The sequence shown here is derived from an EMBL/GenBank/DDBJ whole genome shotgun (WGS) entry which is preliminary data.</text>
</comment>
<reference evidence="2 3" key="1">
    <citation type="submission" date="2021-07" db="EMBL/GenBank/DDBJ databases">
        <authorList>
            <person name="Palmer J.M."/>
        </authorList>
    </citation>
    <scope>NUCLEOTIDE SEQUENCE [LARGE SCALE GENOMIC DNA]</scope>
    <source>
        <strain evidence="2 3">AT_MEX2019</strain>
        <tissue evidence="2">Muscle</tissue>
    </source>
</reference>
<keyword evidence="3" id="KW-1185">Reference proteome</keyword>
<proteinExistence type="predicted"/>
<evidence type="ECO:0000313" key="3">
    <source>
        <dbReference type="Proteomes" id="UP001345963"/>
    </source>
</evidence>
<sequence>MGRRDHEASAAGTPHTLALNLPGQGSASWPTNWNKMLLLNSKTLDFRGSTTFCFTEARLGEQIPDRWCPSGCFEQTTAQSSWGKRENKHRQSHQPASAQSVQHSPPPQIHLGPAAVSSSSLFSASVQHQMTALISLTQDLNKTTGLQRATARTDWPSGNDIFGALLVQPNGQIII</sequence>
<gene>
    <name evidence="2" type="ORF">ATANTOWER_031182</name>
</gene>
<feature type="region of interest" description="Disordered" evidence="1">
    <location>
        <begin position="1"/>
        <end position="23"/>
    </location>
</feature>
<accession>A0ABU7BMA9</accession>